<dbReference type="Gene3D" id="3.30.160.60">
    <property type="entry name" value="Classic Zinc Finger"/>
    <property type="match status" value="10"/>
</dbReference>
<dbReference type="Pfam" id="PF00096">
    <property type="entry name" value="zf-C2H2"/>
    <property type="match status" value="10"/>
</dbReference>
<evidence type="ECO:0000313" key="8">
    <source>
        <dbReference type="EMBL" id="CAG9136134.1"/>
    </source>
</evidence>
<feature type="domain" description="C2H2-type" evidence="7">
    <location>
        <begin position="428"/>
        <end position="451"/>
    </location>
</feature>
<feature type="domain" description="C2H2-type" evidence="7">
    <location>
        <begin position="126"/>
        <end position="154"/>
    </location>
</feature>
<dbReference type="GO" id="GO:0008270">
    <property type="term" value="F:zinc ion binding"/>
    <property type="evidence" value="ECO:0007669"/>
    <property type="project" value="UniProtKB-KW"/>
</dbReference>
<reference evidence="8" key="1">
    <citation type="submission" date="2020-11" db="EMBL/GenBank/DDBJ databases">
        <authorList>
            <person name="Whiteford S."/>
        </authorList>
    </citation>
    <scope>NUCLEOTIDE SEQUENCE</scope>
</reference>
<dbReference type="PANTHER" id="PTHR24377">
    <property type="entry name" value="IP01015P-RELATED"/>
    <property type="match status" value="1"/>
</dbReference>
<evidence type="ECO:0000256" key="2">
    <source>
        <dbReference type="ARBA" id="ARBA00022737"/>
    </source>
</evidence>
<feature type="domain" description="C2H2-type" evidence="7">
    <location>
        <begin position="157"/>
        <end position="184"/>
    </location>
</feature>
<keyword evidence="4" id="KW-0862">Zinc</keyword>
<evidence type="ECO:0000313" key="9">
    <source>
        <dbReference type="Proteomes" id="UP000653454"/>
    </source>
</evidence>
<dbReference type="PROSITE" id="PS00028">
    <property type="entry name" value="ZINC_FINGER_C2H2_1"/>
    <property type="match status" value="17"/>
</dbReference>
<feature type="domain" description="C2H2-type" evidence="7">
    <location>
        <begin position="612"/>
        <end position="640"/>
    </location>
</feature>
<feature type="domain" description="C2H2-type" evidence="7">
    <location>
        <begin position="546"/>
        <end position="574"/>
    </location>
</feature>
<dbReference type="InterPro" id="IPR013087">
    <property type="entry name" value="Znf_C2H2_type"/>
</dbReference>
<feature type="domain" description="C2H2-type" evidence="7">
    <location>
        <begin position="36"/>
        <end position="64"/>
    </location>
</feature>
<dbReference type="PROSITE" id="PS50157">
    <property type="entry name" value="ZINC_FINGER_C2H2_2"/>
    <property type="match status" value="17"/>
</dbReference>
<accession>A0A8S4G8D9</accession>
<feature type="domain" description="C2H2-type" evidence="7">
    <location>
        <begin position="240"/>
        <end position="264"/>
    </location>
</feature>
<evidence type="ECO:0000256" key="5">
    <source>
        <dbReference type="ARBA" id="ARBA00023242"/>
    </source>
</evidence>
<feature type="domain" description="C2H2-type" evidence="7">
    <location>
        <begin position="576"/>
        <end position="604"/>
    </location>
</feature>
<feature type="domain" description="C2H2-type" evidence="7">
    <location>
        <begin position="486"/>
        <end position="514"/>
    </location>
</feature>
<feature type="domain" description="C2H2-type" evidence="7">
    <location>
        <begin position="457"/>
        <end position="485"/>
    </location>
</feature>
<keyword evidence="9" id="KW-1185">Reference proteome</keyword>
<dbReference type="InterPro" id="IPR050826">
    <property type="entry name" value="Krueppel_C2H2_ZnFinger"/>
</dbReference>
<dbReference type="Proteomes" id="UP000653454">
    <property type="component" value="Unassembled WGS sequence"/>
</dbReference>
<feature type="domain" description="C2H2-type" evidence="7">
    <location>
        <begin position="67"/>
        <end position="95"/>
    </location>
</feature>
<keyword evidence="3 6" id="KW-0863">Zinc-finger</keyword>
<dbReference type="AlphaFoldDB" id="A0A8S4G8D9"/>
<feature type="domain" description="C2H2-type" evidence="7">
    <location>
        <begin position="292"/>
        <end position="320"/>
    </location>
</feature>
<dbReference type="SMART" id="SM00355">
    <property type="entry name" value="ZnF_C2H2"/>
    <property type="match status" value="18"/>
</dbReference>
<evidence type="ECO:0000256" key="6">
    <source>
        <dbReference type="PROSITE-ProRule" id="PRU00042"/>
    </source>
</evidence>
<name>A0A8S4G8D9_PLUXY</name>
<feature type="domain" description="C2H2-type" evidence="7">
    <location>
        <begin position="96"/>
        <end position="124"/>
    </location>
</feature>
<dbReference type="SUPFAM" id="SSF57667">
    <property type="entry name" value="beta-beta-alpha zinc fingers"/>
    <property type="match status" value="6"/>
</dbReference>
<keyword evidence="5" id="KW-0539">Nucleus</keyword>
<evidence type="ECO:0000256" key="1">
    <source>
        <dbReference type="ARBA" id="ARBA00022723"/>
    </source>
</evidence>
<keyword evidence="1" id="KW-0479">Metal-binding</keyword>
<sequence>MAQHTADFICDYCDRGFTRKYNLRIHIENCHLNTVTSCGVCNQSFGSTSGLQQHLNRGHNRNHQGFPECDLCGRIFKRKQNIVSHMITIHLQGSEIRCLICLKTFTTQRNLKRHINQLHNPDFEYLECDDCSKIFKGKHSLINHIQAMHNPANKQNCTCHVCDRTYTNTRNLKRHIETCHGERGEYKCCFCTKVYTSNQSLRRHQRIRHNPKITNVKSIPLEVLNGVYDEDVVKNHNNGYQCRKCKKTFYSEPVLRQHMKLAHSFSSFYKYCRSVLLKQETLKLETQANKFYNCEFCNYVFSNVYELKNHMHSNHDVEYCLSTCNVCFNKFYSKETACEHKKICLPPADANACSHCDKLFTDVSSLQFHARIFHPQSQITDQDVTSTNTEDVAAESSVYNCPHCQRVYYSDRSLKHHMKLKHSEGEAVECPICGKICSNKYYLASHTKLVHEEQLFSKCEYCDKQFKSRRNVRRHIEFTHLGMQRYKCIECETLFKEKRSLRKHVRTKHSDSKSFPQCHICEKRFESAKSCKIHLKLVHSFNLNTHPCHKCSVSFTSYESLRVHLQTNHLAEEEIYKCEECNLVFEGHEKFENHNELYHVSLVSKIKQKILPRCILCMKDFSTRKTLKRHIKKFHTEFDPDELATFGSRRRIFTVDCEHCVKKFTDDAYVSIYQKLRRVNSRDSPVFKCEFCGCSYSVLEFSIQNYRLQSADGVTKTILSELCTTEMSEGESEDRKGGFRLLDDSMMEPESTTTEIKKEVIDNYSDMMSIKMEPVSP</sequence>
<proteinExistence type="predicted"/>
<evidence type="ECO:0000259" key="7">
    <source>
        <dbReference type="PROSITE" id="PS50157"/>
    </source>
</evidence>
<keyword evidence="2" id="KW-0677">Repeat</keyword>
<feature type="domain" description="C2H2-type" evidence="7">
    <location>
        <begin position="399"/>
        <end position="427"/>
    </location>
</feature>
<feature type="domain" description="C2H2-type" evidence="7">
    <location>
        <begin position="351"/>
        <end position="379"/>
    </location>
</feature>
<feature type="domain" description="C2H2-type" evidence="7">
    <location>
        <begin position="8"/>
        <end position="36"/>
    </location>
</feature>
<evidence type="ECO:0000256" key="4">
    <source>
        <dbReference type="ARBA" id="ARBA00022833"/>
    </source>
</evidence>
<comment type="caution">
    <text evidence="8">The sequence shown here is derived from an EMBL/GenBank/DDBJ whole genome shotgun (WGS) entry which is preliminary data.</text>
</comment>
<gene>
    <name evidence="8" type="ORF">PLXY2_LOCUS14388</name>
</gene>
<protein>
    <submittedName>
        <fullName evidence="8">(diamondback moth) hypothetical protein</fullName>
    </submittedName>
</protein>
<evidence type="ECO:0000256" key="3">
    <source>
        <dbReference type="ARBA" id="ARBA00022771"/>
    </source>
</evidence>
<dbReference type="InterPro" id="IPR036236">
    <property type="entry name" value="Znf_C2H2_sf"/>
</dbReference>
<feature type="domain" description="C2H2-type" evidence="7">
    <location>
        <begin position="186"/>
        <end position="214"/>
    </location>
</feature>
<dbReference type="EMBL" id="CAJHNJ030000125">
    <property type="protein sequence ID" value="CAG9136134.1"/>
    <property type="molecule type" value="Genomic_DNA"/>
</dbReference>
<organism evidence="8 9">
    <name type="scientific">Plutella xylostella</name>
    <name type="common">Diamondback moth</name>
    <name type="synonym">Plutella maculipennis</name>
    <dbReference type="NCBI Taxonomy" id="51655"/>
    <lineage>
        <taxon>Eukaryota</taxon>
        <taxon>Metazoa</taxon>
        <taxon>Ecdysozoa</taxon>
        <taxon>Arthropoda</taxon>
        <taxon>Hexapoda</taxon>
        <taxon>Insecta</taxon>
        <taxon>Pterygota</taxon>
        <taxon>Neoptera</taxon>
        <taxon>Endopterygota</taxon>
        <taxon>Lepidoptera</taxon>
        <taxon>Glossata</taxon>
        <taxon>Ditrysia</taxon>
        <taxon>Yponomeutoidea</taxon>
        <taxon>Plutellidae</taxon>
        <taxon>Plutella</taxon>
    </lineage>
</organism>